<keyword evidence="2" id="KW-1185">Reference proteome</keyword>
<name>A0ABV3TUZ2_9GAMM</name>
<reference evidence="1 2" key="1">
    <citation type="journal article" date="2011" name="Int. J. Syst. Evol. Microbiol.">
        <title>Zhongshania antarctica gen. nov., sp. nov. and Zhongshania guokunii sp. nov., gammaproteobacteria respectively isolated from coastal attached (fast) ice and surface seawater of the Antarctic.</title>
        <authorList>
            <person name="Li H.J."/>
            <person name="Zhang X.Y."/>
            <person name="Chen C.X."/>
            <person name="Zhang Y.J."/>
            <person name="Gao Z.M."/>
            <person name="Yu Y."/>
            <person name="Chen X.L."/>
            <person name="Chen B."/>
            <person name="Zhang Y.Z."/>
        </authorList>
    </citation>
    <scope>NUCLEOTIDE SEQUENCE [LARGE SCALE GENOMIC DNA]</scope>
    <source>
        <strain evidence="1 2">R06B22</strain>
    </source>
</reference>
<dbReference type="Proteomes" id="UP001557484">
    <property type="component" value="Unassembled WGS sequence"/>
</dbReference>
<protein>
    <submittedName>
        <fullName evidence="1">Uncharacterized protein</fullName>
    </submittedName>
</protein>
<evidence type="ECO:0000313" key="2">
    <source>
        <dbReference type="Proteomes" id="UP001557484"/>
    </source>
</evidence>
<comment type="caution">
    <text evidence="1">The sequence shown here is derived from an EMBL/GenBank/DDBJ whole genome shotgun (WGS) entry which is preliminary data.</text>
</comment>
<accession>A0ABV3TUZ2</accession>
<dbReference type="EMBL" id="JBFRYB010000001">
    <property type="protein sequence ID" value="MEX1665060.1"/>
    <property type="molecule type" value="Genomic_DNA"/>
</dbReference>
<dbReference type="RefSeq" id="WP_368375171.1">
    <property type="nucleotide sequence ID" value="NZ_JBFRYB010000001.1"/>
</dbReference>
<sequence length="56" mass="6122">MAARNTTSQPICDASLLWICGQQLLGKYSPMELTALQAYNIEKAIVSGRSIAPIKR</sequence>
<organism evidence="1 2">
    <name type="scientific">Zhongshania arctica</name>
    <dbReference type="NCBI Taxonomy" id="3238302"/>
    <lineage>
        <taxon>Bacteria</taxon>
        <taxon>Pseudomonadati</taxon>
        <taxon>Pseudomonadota</taxon>
        <taxon>Gammaproteobacteria</taxon>
        <taxon>Cellvibrionales</taxon>
        <taxon>Spongiibacteraceae</taxon>
        <taxon>Zhongshania</taxon>
    </lineage>
</organism>
<proteinExistence type="predicted"/>
<gene>
    <name evidence="1" type="ORF">AB4875_06145</name>
</gene>
<evidence type="ECO:0000313" key="1">
    <source>
        <dbReference type="EMBL" id="MEX1665060.1"/>
    </source>
</evidence>